<dbReference type="InterPro" id="IPR025665">
    <property type="entry name" value="Beta-barrel_OMP_2"/>
</dbReference>
<dbReference type="Gene3D" id="2.40.160.20">
    <property type="match status" value="1"/>
</dbReference>
<accession>D1PX76</accession>
<dbReference type="HOGENOM" id="CLU_082049_0_0_10"/>
<feature type="chain" id="PRO_5003026725" description="Outer membrane protein beta-barrel domain-containing protein" evidence="1">
    <location>
        <begin position="20"/>
        <end position="202"/>
    </location>
</feature>
<dbReference type="InterPro" id="IPR011250">
    <property type="entry name" value="OMP/PagP_B-barrel"/>
</dbReference>
<feature type="signal peptide" evidence="1">
    <location>
        <begin position="1"/>
        <end position="19"/>
    </location>
</feature>
<organism evidence="3 4">
    <name type="scientific">Hallella bergensis DSM 17361</name>
    <dbReference type="NCBI Taxonomy" id="585502"/>
    <lineage>
        <taxon>Bacteria</taxon>
        <taxon>Pseudomonadati</taxon>
        <taxon>Bacteroidota</taxon>
        <taxon>Bacteroidia</taxon>
        <taxon>Bacteroidales</taxon>
        <taxon>Prevotellaceae</taxon>
        <taxon>Hallella</taxon>
    </lineage>
</organism>
<comment type="caution">
    <text evidence="3">The sequence shown here is derived from an EMBL/GenBank/DDBJ whole genome shotgun (WGS) entry which is preliminary data.</text>
</comment>
<dbReference type="eggNOG" id="COG3637">
    <property type="taxonomic scope" value="Bacteria"/>
</dbReference>
<evidence type="ECO:0000313" key="4">
    <source>
        <dbReference type="Proteomes" id="UP000003160"/>
    </source>
</evidence>
<evidence type="ECO:0000256" key="1">
    <source>
        <dbReference type="SAM" id="SignalP"/>
    </source>
</evidence>
<keyword evidence="4" id="KW-1185">Reference proteome</keyword>
<dbReference type="Pfam" id="PF13568">
    <property type="entry name" value="OMP_b-brl_2"/>
    <property type="match status" value="1"/>
</dbReference>
<gene>
    <name evidence="3" type="ORF">HMPREF0645_1561</name>
</gene>
<reference evidence="3 4" key="1">
    <citation type="submission" date="2009-10" db="EMBL/GenBank/DDBJ databases">
        <authorList>
            <person name="Qin X."/>
            <person name="Bachman B."/>
            <person name="Battles P."/>
            <person name="Bell A."/>
            <person name="Bess C."/>
            <person name="Bickham C."/>
            <person name="Chaboub L."/>
            <person name="Chen D."/>
            <person name="Coyle M."/>
            <person name="Deiros D.R."/>
            <person name="Dinh H."/>
            <person name="Forbes L."/>
            <person name="Fowler G."/>
            <person name="Francisco L."/>
            <person name="Fu Q."/>
            <person name="Gubbala S."/>
            <person name="Hale W."/>
            <person name="Han Y."/>
            <person name="Hemphill L."/>
            <person name="Highlander S.K."/>
            <person name="Hirani K."/>
            <person name="Hogues M."/>
            <person name="Jackson L."/>
            <person name="Jakkamsetti A."/>
            <person name="Javaid M."/>
            <person name="Jiang H."/>
            <person name="Korchina V."/>
            <person name="Kovar C."/>
            <person name="Lara F."/>
            <person name="Lee S."/>
            <person name="Mata R."/>
            <person name="Mathew T."/>
            <person name="Moen C."/>
            <person name="Morales K."/>
            <person name="Munidasa M."/>
            <person name="Nazareth L."/>
            <person name="Ngo R."/>
            <person name="Nguyen L."/>
            <person name="Okwuonu G."/>
            <person name="Ongeri F."/>
            <person name="Patil S."/>
            <person name="Petrosino J."/>
            <person name="Pham C."/>
            <person name="Pham P."/>
            <person name="Pu L.-L."/>
            <person name="Puazo M."/>
            <person name="Raj R."/>
            <person name="Reid J."/>
            <person name="Rouhana J."/>
            <person name="Saada N."/>
            <person name="Shang Y."/>
            <person name="Simmons D."/>
            <person name="Thornton R."/>
            <person name="Warren J."/>
            <person name="Weissenberger G."/>
            <person name="Zhang J."/>
            <person name="Zhang L."/>
            <person name="Zhou C."/>
            <person name="Zhu D."/>
            <person name="Muzny D."/>
            <person name="Worley K."/>
            <person name="Gibbs R."/>
        </authorList>
    </citation>
    <scope>NUCLEOTIDE SEQUENCE [LARGE SCALE GENOMIC DNA]</scope>
    <source>
        <strain evidence="3 4">DSM 17361</strain>
    </source>
</reference>
<dbReference type="EMBL" id="ACKS01000067">
    <property type="protein sequence ID" value="EFA44036.1"/>
    <property type="molecule type" value="Genomic_DNA"/>
</dbReference>
<feature type="domain" description="Outer membrane protein beta-barrel" evidence="2">
    <location>
        <begin position="18"/>
        <end position="181"/>
    </location>
</feature>
<dbReference type="Proteomes" id="UP000003160">
    <property type="component" value="Unassembled WGS sequence"/>
</dbReference>
<sequence>MKKVILSALVLLTTLSTNAQQEAGRITVQPKVGLNVASITKDNDADSRIGLAAGAEIEYQATDMVSLSGGLLYSMQGAKGNLGSVDGTMKLDYINIPILANVYVAKGFAVKLGLQPGFMVNDKIKVSQNGVSAEVSLDKAFKQAGIDATINKFDLAIPVGVSYEFSNFVVDARYNWGMTKIVKESNSKNSVFQISVGYKFAL</sequence>
<protein>
    <recommendedName>
        <fullName evidence="2">Outer membrane protein beta-barrel domain-containing protein</fullName>
    </recommendedName>
</protein>
<dbReference type="OrthoDB" id="947434at2"/>
<evidence type="ECO:0000313" key="3">
    <source>
        <dbReference type="EMBL" id="EFA44036.1"/>
    </source>
</evidence>
<keyword evidence="1" id="KW-0732">Signal</keyword>
<dbReference type="SUPFAM" id="SSF56925">
    <property type="entry name" value="OMPA-like"/>
    <property type="match status" value="1"/>
</dbReference>
<dbReference type="RefSeq" id="WP_007173664.1">
    <property type="nucleotide sequence ID" value="NZ_GG704781.1"/>
</dbReference>
<name>D1PX76_9BACT</name>
<dbReference type="AlphaFoldDB" id="D1PX76"/>
<proteinExistence type="predicted"/>
<evidence type="ECO:0000259" key="2">
    <source>
        <dbReference type="Pfam" id="PF13568"/>
    </source>
</evidence>